<dbReference type="AlphaFoldDB" id="A0A8S4Q4A0"/>
<feature type="transmembrane region" description="Helical" evidence="6">
    <location>
        <begin position="762"/>
        <end position="780"/>
    </location>
</feature>
<reference evidence="7" key="1">
    <citation type="submission" date="2022-03" db="EMBL/GenBank/DDBJ databases">
        <authorList>
            <person name="Martin C."/>
        </authorList>
    </citation>
    <scope>NUCLEOTIDE SEQUENCE</scope>
</reference>
<proteinExistence type="predicted"/>
<dbReference type="GO" id="GO:0050290">
    <property type="term" value="F:sphingomyelin phosphodiesterase D activity"/>
    <property type="evidence" value="ECO:0007669"/>
    <property type="project" value="InterPro"/>
</dbReference>
<organism evidence="7 8">
    <name type="scientific">Owenia fusiformis</name>
    <name type="common">Polychaete worm</name>
    <dbReference type="NCBI Taxonomy" id="6347"/>
    <lineage>
        <taxon>Eukaryota</taxon>
        <taxon>Metazoa</taxon>
        <taxon>Spiralia</taxon>
        <taxon>Lophotrochozoa</taxon>
        <taxon>Annelida</taxon>
        <taxon>Polychaeta</taxon>
        <taxon>Sedentaria</taxon>
        <taxon>Canalipalpata</taxon>
        <taxon>Sabellida</taxon>
        <taxon>Oweniida</taxon>
        <taxon>Oweniidae</taxon>
        <taxon>Owenia</taxon>
    </lineage>
</organism>
<name>A0A8S4Q4A0_OWEFU</name>
<evidence type="ECO:0000313" key="8">
    <source>
        <dbReference type="Proteomes" id="UP000749559"/>
    </source>
</evidence>
<evidence type="ECO:0000256" key="4">
    <source>
        <dbReference type="ARBA" id="ARBA00023136"/>
    </source>
</evidence>
<dbReference type="InterPro" id="IPR024129">
    <property type="entry name" value="Sphingomy_SMPD4"/>
</dbReference>
<dbReference type="OrthoDB" id="10251508at2759"/>
<dbReference type="Proteomes" id="UP000749559">
    <property type="component" value="Unassembled WGS sequence"/>
</dbReference>
<feature type="region of interest" description="Disordered" evidence="5">
    <location>
        <begin position="212"/>
        <end position="240"/>
    </location>
</feature>
<feature type="compositionally biased region" description="Polar residues" evidence="5">
    <location>
        <begin position="224"/>
        <end position="238"/>
    </location>
</feature>
<evidence type="ECO:0008006" key="9">
    <source>
        <dbReference type="Google" id="ProtNLM"/>
    </source>
</evidence>
<sequence length="815" mass="94126">MAAGSTNLTANGRYQAALTKPVAQRCRELERLINDASNKELHCIFPSLIENIFGFNNLPGWGINKLNRYHGDFTPIQQFLHPRGVLMTLVYKLYQEDAYRYEFPVNILPYPSRQMIQDGGIPMLYVNKLQFQPHGAPCSHLTLNAFEFFMFHFAYFLVNPQHQKVGINNDGLHPVIVLEYLDYFLPMDGKHLPPMPVFASPVRSPIVHQSPISLHQHHSHTPRKSPQSYNRGSPSNTPRVVGLLKTANTSLQKSMSQQNASIVDTSDRETWRSETMVQIFVEFWLNQNSLEIEKNAIMQQHTHNFVPSIDHVKIVRMFVKQLHYFASSAPSNVPTSPYQQHTETPFEEFKKNIISQYVEKKMYAFLRHGFDRWPLDSSFRNMLETWLSYIQPWRYADRFIDGTVNLPTSRTDSEQKEKNVDPIWLPFIVENLLFFTTLYQEFISRAFRMDLTSPRNAYMLFRVAKVFNQGNLRDMMEDAEMLMFEPAMSSPGSSRHMTSADIGASYIAPSTSNMATNLQLHFMELEGPGFLYKPFFTEDMRKSTQQLLNVIAQARTTLSTIEKTTDSGGILSWLGLGPMVEYNQGTNGDDYTAIDGKKTEAHLDSAQVMLCNIFRMEPPANIQSTLSQADDSLIEKLDTVPDYINTDSGPQLTQLGRYQLMNGLRRFPVDYQGDLDLQPVRTYENATLVRLLYKLTSFINSRFSDEIHNLYQRDDFVGRVAFQYISPPRQRPTNHDLTISPPIRREQYEYNQRPRVSLRSLANYRNLIFLIIVYCVFYIWRGTGPFGYTLFIVGVVFVYSLFKALVYSRNKLKQC</sequence>
<comment type="caution">
    <text evidence="7">The sequence shown here is derived from an EMBL/GenBank/DDBJ whole genome shotgun (WGS) entry which is preliminary data.</text>
</comment>
<evidence type="ECO:0000256" key="5">
    <source>
        <dbReference type="SAM" id="MobiDB-lite"/>
    </source>
</evidence>
<accession>A0A8S4Q4A0</accession>
<evidence type="ECO:0000256" key="2">
    <source>
        <dbReference type="ARBA" id="ARBA00022692"/>
    </source>
</evidence>
<feature type="transmembrane region" description="Helical" evidence="6">
    <location>
        <begin position="786"/>
        <end position="806"/>
    </location>
</feature>
<keyword evidence="3 6" id="KW-1133">Transmembrane helix</keyword>
<dbReference type="GO" id="GO:0046475">
    <property type="term" value="P:glycerophospholipid catabolic process"/>
    <property type="evidence" value="ECO:0007669"/>
    <property type="project" value="TreeGrafter"/>
</dbReference>
<evidence type="ECO:0000256" key="6">
    <source>
        <dbReference type="SAM" id="Phobius"/>
    </source>
</evidence>
<comment type="subcellular location">
    <subcellularLocation>
        <location evidence="1">Membrane</location>
        <topology evidence="1">Single-pass membrane protein</topology>
    </subcellularLocation>
</comment>
<protein>
    <recommendedName>
        <fullName evidence="9">Sphingomyelin phosphodiesterase 4</fullName>
    </recommendedName>
</protein>
<evidence type="ECO:0000256" key="1">
    <source>
        <dbReference type="ARBA" id="ARBA00004167"/>
    </source>
</evidence>
<dbReference type="Pfam" id="PF14724">
    <property type="entry name" value="mit_SMPDase"/>
    <property type="match status" value="2"/>
</dbReference>
<evidence type="ECO:0000256" key="3">
    <source>
        <dbReference type="ARBA" id="ARBA00022989"/>
    </source>
</evidence>
<dbReference type="GO" id="GO:0006685">
    <property type="term" value="P:sphingomyelin catabolic process"/>
    <property type="evidence" value="ECO:0007669"/>
    <property type="project" value="TreeGrafter"/>
</dbReference>
<gene>
    <name evidence="7" type="ORF">OFUS_LOCUS25149</name>
</gene>
<dbReference type="PANTHER" id="PTHR12988:SF6">
    <property type="entry name" value="SPHINGOMYELIN PHOSPHODIESTERASE 4"/>
    <property type="match status" value="1"/>
</dbReference>
<dbReference type="PANTHER" id="PTHR12988">
    <property type="entry name" value="SPHINGOMYELIN PHOSPHODIESTERASE 4"/>
    <property type="match status" value="1"/>
</dbReference>
<dbReference type="GO" id="GO:0016020">
    <property type="term" value="C:membrane"/>
    <property type="evidence" value="ECO:0007669"/>
    <property type="project" value="UniProtKB-SubCell"/>
</dbReference>
<keyword evidence="4 6" id="KW-0472">Membrane</keyword>
<evidence type="ECO:0000313" key="7">
    <source>
        <dbReference type="EMBL" id="CAH1801351.1"/>
    </source>
</evidence>
<keyword evidence="2 6" id="KW-0812">Transmembrane</keyword>
<dbReference type="EMBL" id="CAIIXF020000012">
    <property type="protein sequence ID" value="CAH1801351.1"/>
    <property type="molecule type" value="Genomic_DNA"/>
</dbReference>
<dbReference type="GO" id="GO:0046513">
    <property type="term" value="P:ceramide biosynthetic process"/>
    <property type="evidence" value="ECO:0007669"/>
    <property type="project" value="TreeGrafter"/>
</dbReference>
<keyword evidence="8" id="KW-1185">Reference proteome</keyword>